<name>A0A940PBD2_9ENTE</name>
<proteinExistence type="predicted"/>
<reference evidence="7" key="1">
    <citation type="submission" date="2020-12" db="EMBL/GenBank/DDBJ databases">
        <title>Vagococcus allomyrinae sp. nov. and Enterococcus lavae sp. nov., isolated from the larvae of Allomyrina dichotoma.</title>
        <authorList>
            <person name="Lee S.D."/>
        </authorList>
    </citation>
    <scope>NUCLEOTIDE SEQUENCE</scope>
    <source>
        <strain evidence="7">BWB3-3</strain>
    </source>
</reference>
<evidence type="ECO:0000256" key="2">
    <source>
        <dbReference type="ARBA" id="ARBA00022692"/>
    </source>
</evidence>
<evidence type="ECO:0000313" key="7">
    <source>
        <dbReference type="EMBL" id="MBP1040326.1"/>
    </source>
</evidence>
<sequence>MNLSLSKSSALMQFKTRELLKNKSFLVGILLPIGFILVYRFGLADLFSDKETRAMGFSLILKMGILFTICMIALMMPATLLAKDKEKHTLRTLMTSSVSGMDYFVSTVIPVVVVTVLSNVVVLLLSGIPLEEVNLLTYFLAIFLATLTTCVIGMIVGIFSKDQMAASNNMVFFMMVLMMVPMFSDMFAGLQTVNQYLYTGILATMTTEIASGNKNPLAMLDWVILVASCLVFFVIFLIVYRKNGFEKD</sequence>
<accession>A0A940PBD2</accession>
<keyword evidence="3 5" id="KW-1133">Transmembrane helix</keyword>
<evidence type="ECO:0000256" key="1">
    <source>
        <dbReference type="ARBA" id="ARBA00004141"/>
    </source>
</evidence>
<comment type="caution">
    <text evidence="7">The sequence shown here is derived from an EMBL/GenBank/DDBJ whole genome shotgun (WGS) entry which is preliminary data.</text>
</comment>
<evidence type="ECO:0000256" key="4">
    <source>
        <dbReference type="ARBA" id="ARBA00023136"/>
    </source>
</evidence>
<dbReference type="Pfam" id="PF12698">
    <property type="entry name" value="ABC2_membrane_3"/>
    <property type="match status" value="1"/>
</dbReference>
<dbReference type="Proteomes" id="UP000674938">
    <property type="component" value="Unassembled WGS sequence"/>
</dbReference>
<comment type="subcellular location">
    <subcellularLocation>
        <location evidence="1">Membrane</location>
        <topology evidence="1">Multi-pass membrane protein</topology>
    </subcellularLocation>
</comment>
<evidence type="ECO:0000256" key="3">
    <source>
        <dbReference type="ARBA" id="ARBA00022989"/>
    </source>
</evidence>
<protein>
    <submittedName>
        <fullName evidence="7">ABC transporter permease subunit</fullName>
    </submittedName>
</protein>
<dbReference type="GO" id="GO:0016020">
    <property type="term" value="C:membrane"/>
    <property type="evidence" value="ECO:0007669"/>
    <property type="project" value="UniProtKB-SubCell"/>
</dbReference>
<organism evidence="7 8">
    <name type="scientific">Vagococcus allomyrinae</name>
    <dbReference type="NCBI Taxonomy" id="2794353"/>
    <lineage>
        <taxon>Bacteria</taxon>
        <taxon>Bacillati</taxon>
        <taxon>Bacillota</taxon>
        <taxon>Bacilli</taxon>
        <taxon>Lactobacillales</taxon>
        <taxon>Enterococcaceae</taxon>
        <taxon>Vagococcus</taxon>
    </lineage>
</organism>
<keyword evidence="4 5" id="KW-0472">Membrane</keyword>
<feature type="transmembrane region" description="Helical" evidence="5">
    <location>
        <begin position="103"/>
        <end position="126"/>
    </location>
</feature>
<dbReference type="InterPro" id="IPR013525">
    <property type="entry name" value="ABC2_TM"/>
</dbReference>
<evidence type="ECO:0000259" key="6">
    <source>
        <dbReference type="Pfam" id="PF12698"/>
    </source>
</evidence>
<keyword evidence="2 5" id="KW-0812">Transmembrane</keyword>
<feature type="transmembrane region" description="Helical" evidence="5">
    <location>
        <begin position="222"/>
        <end position="240"/>
    </location>
</feature>
<dbReference type="GO" id="GO:0140359">
    <property type="term" value="F:ABC-type transporter activity"/>
    <property type="evidence" value="ECO:0007669"/>
    <property type="project" value="InterPro"/>
</dbReference>
<evidence type="ECO:0000256" key="5">
    <source>
        <dbReference type="SAM" id="Phobius"/>
    </source>
</evidence>
<feature type="transmembrane region" description="Helical" evidence="5">
    <location>
        <begin position="171"/>
        <end position="190"/>
    </location>
</feature>
<evidence type="ECO:0000313" key="8">
    <source>
        <dbReference type="Proteomes" id="UP000674938"/>
    </source>
</evidence>
<gene>
    <name evidence="7" type="ORF">I6N95_04790</name>
</gene>
<dbReference type="EMBL" id="JAEEGA010000002">
    <property type="protein sequence ID" value="MBP1040326.1"/>
    <property type="molecule type" value="Genomic_DNA"/>
</dbReference>
<feature type="transmembrane region" description="Helical" evidence="5">
    <location>
        <begin position="20"/>
        <end position="39"/>
    </location>
</feature>
<dbReference type="AlphaFoldDB" id="A0A940PBD2"/>
<feature type="transmembrane region" description="Helical" evidence="5">
    <location>
        <begin position="138"/>
        <end position="159"/>
    </location>
</feature>
<feature type="domain" description="ABC-2 type transporter transmembrane" evidence="6">
    <location>
        <begin position="64"/>
        <end position="238"/>
    </location>
</feature>
<keyword evidence="8" id="KW-1185">Reference proteome</keyword>
<feature type="transmembrane region" description="Helical" evidence="5">
    <location>
        <begin position="59"/>
        <end position="82"/>
    </location>
</feature>
<dbReference type="RefSeq" id="WP_209525218.1">
    <property type="nucleotide sequence ID" value="NZ_JAEEGA010000002.1"/>
</dbReference>